<evidence type="ECO:0000313" key="3">
    <source>
        <dbReference type="EMBL" id="SFH51017.1"/>
    </source>
</evidence>
<dbReference type="InterPro" id="IPR005182">
    <property type="entry name" value="YdbS-like_PH"/>
</dbReference>
<proteinExistence type="predicted"/>
<dbReference type="PANTHER" id="PTHR37938:SF1">
    <property type="entry name" value="BLL0215 PROTEIN"/>
    <property type="match status" value="1"/>
</dbReference>
<dbReference type="PANTHER" id="PTHR37938">
    <property type="entry name" value="BLL0215 PROTEIN"/>
    <property type="match status" value="1"/>
</dbReference>
<feature type="transmembrane region" description="Helical" evidence="1">
    <location>
        <begin position="66"/>
        <end position="86"/>
    </location>
</feature>
<dbReference type="AlphaFoldDB" id="A0A1I3ALT6"/>
<sequence>MFLIRFSRNCASFGRPWPTTRVGLRPARLPRLLTSQHILTQVTQMSDGWWYQHDGERVVWKGRPRLSAALPDIIVGSAISVFALIGAVSVNLWLLAGVPVGVAVLSWGLLRVRQTQYVLTTRAVWAKRGVLGRTVRRVHVNKIQNTSFSQSATGSFFGYGRVSVEVAGGRDLEFRRVDNPKKVQTTLAEHMGSEEYAIPGSREQWESVLSLVREIRATVAPTRDASEPVTRE</sequence>
<dbReference type="Pfam" id="PF03703">
    <property type="entry name" value="bPH_2"/>
    <property type="match status" value="1"/>
</dbReference>
<feature type="transmembrane region" description="Helical" evidence="1">
    <location>
        <begin position="92"/>
        <end position="110"/>
    </location>
</feature>
<keyword evidence="4" id="KW-1185">Reference proteome</keyword>
<accession>A0A1I3ALT6</accession>
<evidence type="ECO:0000259" key="2">
    <source>
        <dbReference type="Pfam" id="PF03703"/>
    </source>
</evidence>
<reference evidence="3 4" key="1">
    <citation type="submission" date="2016-10" db="EMBL/GenBank/DDBJ databases">
        <authorList>
            <person name="Varghese N."/>
            <person name="Submissions S."/>
        </authorList>
    </citation>
    <scope>NUCLEOTIDE SEQUENCE [LARGE SCALE GENOMIC DNA]</scope>
    <source>
        <strain evidence="3 4">CGMCC 1.6377</strain>
    </source>
</reference>
<keyword evidence="1" id="KW-0812">Transmembrane</keyword>
<dbReference type="EMBL" id="FOPZ01000006">
    <property type="protein sequence ID" value="SFH51017.1"/>
    <property type="molecule type" value="Genomic_DNA"/>
</dbReference>
<protein>
    <submittedName>
        <fullName evidence="3">PH domain-containing protein</fullName>
    </submittedName>
</protein>
<evidence type="ECO:0000313" key="4">
    <source>
        <dbReference type="Proteomes" id="UP000323537"/>
    </source>
</evidence>
<feature type="domain" description="YdbS-like PH" evidence="2">
    <location>
        <begin position="112"/>
        <end position="186"/>
    </location>
</feature>
<dbReference type="Proteomes" id="UP000323537">
    <property type="component" value="Unassembled WGS sequence"/>
</dbReference>
<gene>
    <name evidence="3" type="ORF">SAMN04488066_106122</name>
</gene>
<organism evidence="3 4">
    <name type="scientific">Halorubrum aquaticum</name>
    <dbReference type="NCBI Taxonomy" id="387340"/>
    <lineage>
        <taxon>Archaea</taxon>
        <taxon>Methanobacteriati</taxon>
        <taxon>Methanobacteriota</taxon>
        <taxon>Stenosarchaea group</taxon>
        <taxon>Halobacteria</taxon>
        <taxon>Halobacteriales</taxon>
        <taxon>Haloferacaceae</taxon>
        <taxon>Halorubrum</taxon>
    </lineage>
</organism>
<keyword evidence="1" id="KW-1133">Transmembrane helix</keyword>
<name>A0A1I3ALT6_9EURY</name>
<keyword evidence="1" id="KW-0472">Membrane</keyword>
<evidence type="ECO:0000256" key="1">
    <source>
        <dbReference type="SAM" id="Phobius"/>
    </source>
</evidence>